<name>A0AAD5QL61_PARTN</name>
<evidence type="ECO:0000313" key="2">
    <source>
        <dbReference type="Proteomes" id="UP001196413"/>
    </source>
</evidence>
<dbReference type="AlphaFoldDB" id="A0AAD5QL61"/>
<keyword evidence="2" id="KW-1185">Reference proteome</keyword>
<evidence type="ECO:0000313" key="1">
    <source>
        <dbReference type="EMBL" id="KAJ1356023.1"/>
    </source>
</evidence>
<dbReference type="EMBL" id="JAHQIW010002666">
    <property type="protein sequence ID" value="KAJ1356023.1"/>
    <property type="molecule type" value="Genomic_DNA"/>
</dbReference>
<protein>
    <submittedName>
        <fullName evidence="1">Uncharacterized protein</fullName>
    </submittedName>
</protein>
<comment type="caution">
    <text evidence="1">The sequence shown here is derived from an EMBL/GenBank/DDBJ whole genome shotgun (WGS) entry which is preliminary data.</text>
</comment>
<reference evidence="1" key="1">
    <citation type="submission" date="2021-06" db="EMBL/GenBank/DDBJ databases">
        <title>Parelaphostrongylus tenuis whole genome reference sequence.</title>
        <authorList>
            <person name="Garwood T.J."/>
            <person name="Larsen P.A."/>
            <person name="Fountain-Jones N.M."/>
            <person name="Garbe J.R."/>
            <person name="Macchietto M.G."/>
            <person name="Kania S.A."/>
            <person name="Gerhold R.W."/>
            <person name="Richards J.E."/>
            <person name="Wolf T.M."/>
        </authorList>
    </citation>
    <scope>NUCLEOTIDE SEQUENCE</scope>
    <source>
        <strain evidence="1">MNPRO001-30</strain>
        <tissue evidence="1">Meninges</tissue>
    </source>
</reference>
<proteinExistence type="predicted"/>
<dbReference type="Proteomes" id="UP001196413">
    <property type="component" value="Unassembled WGS sequence"/>
</dbReference>
<gene>
    <name evidence="1" type="ORF">KIN20_013634</name>
</gene>
<organism evidence="1 2">
    <name type="scientific">Parelaphostrongylus tenuis</name>
    <name type="common">Meningeal worm</name>
    <dbReference type="NCBI Taxonomy" id="148309"/>
    <lineage>
        <taxon>Eukaryota</taxon>
        <taxon>Metazoa</taxon>
        <taxon>Ecdysozoa</taxon>
        <taxon>Nematoda</taxon>
        <taxon>Chromadorea</taxon>
        <taxon>Rhabditida</taxon>
        <taxon>Rhabditina</taxon>
        <taxon>Rhabditomorpha</taxon>
        <taxon>Strongyloidea</taxon>
        <taxon>Metastrongylidae</taxon>
        <taxon>Parelaphostrongylus</taxon>
    </lineage>
</organism>
<sequence length="123" mass="13538">MGLVGVNIFATKCTIDDICSRKKQMEIVLRPALTLETRNSNVKTTHINIDLFLFVTGRPSVQIFSTSRNTSSETVYDVLQNAEDFKVFISLSLHIVATVCLAACAIINNIVRVSQLLPPVVVS</sequence>
<accession>A0AAD5QL61</accession>